<dbReference type="AlphaFoldDB" id="A0A8S9LFM1"/>
<dbReference type="PANTHER" id="PTHR10694:SF111">
    <property type="entry name" value="JMJC DOMAIN-CONTAINING PROTEIN"/>
    <property type="match status" value="1"/>
</dbReference>
<protein>
    <recommendedName>
        <fullName evidence="2">JmjN domain-containing protein</fullName>
    </recommendedName>
</protein>
<dbReference type="InterPro" id="IPR003349">
    <property type="entry name" value="JmjN"/>
</dbReference>
<comment type="caution">
    <text evidence="3">The sequence shown here is derived from an EMBL/GenBank/DDBJ whole genome shotgun (WGS) entry which is preliminary data.</text>
</comment>
<feature type="compositionally biased region" description="Basic residues" evidence="1">
    <location>
        <begin position="107"/>
        <end position="130"/>
    </location>
</feature>
<gene>
    <name evidence="3" type="ORF">F2Q70_00028430</name>
</gene>
<reference evidence="3" key="1">
    <citation type="submission" date="2019-12" db="EMBL/GenBank/DDBJ databases">
        <title>Genome sequencing and annotation of Brassica cretica.</title>
        <authorList>
            <person name="Studholme D.J."/>
            <person name="Sarris P.F."/>
        </authorList>
    </citation>
    <scope>NUCLEOTIDE SEQUENCE</scope>
    <source>
        <strain evidence="3">PFS-102/07</strain>
        <tissue evidence="3">Leaf</tissue>
    </source>
</reference>
<proteinExistence type="predicted"/>
<dbReference type="GO" id="GO:0010468">
    <property type="term" value="P:regulation of gene expression"/>
    <property type="evidence" value="ECO:0007669"/>
    <property type="project" value="TreeGrafter"/>
</dbReference>
<dbReference type="PANTHER" id="PTHR10694">
    <property type="entry name" value="LYSINE-SPECIFIC DEMETHYLASE"/>
    <property type="match status" value="1"/>
</dbReference>
<dbReference type="GO" id="GO:0034647">
    <property type="term" value="F:histone H3K4me/H3K4me2/H3K4me3 demethylase activity"/>
    <property type="evidence" value="ECO:0007669"/>
    <property type="project" value="TreeGrafter"/>
</dbReference>
<dbReference type="GO" id="GO:0005634">
    <property type="term" value="C:nucleus"/>
    <property type="evidence" value="ECO:0007669"/>
    <property type="project" value="TreeGrafter"/>
</dbReference>
<dbReference type="Gene3D" id="2.60.120.650">
    <property type="entry name" value="Cupin"/>
    <property type="match status" value="1"/>
</dbReference>
<dbReference type="Pfam" id="PF02375">
    <property type="entry name" value="JmjN"/>
    <property type="match status" value="1"/>
</dbReference>
<evidence type="ECO:0000256" key="1">
    <source>
        <dbReference type="SAM" id="MobiDB-lite"/>
    </source>
</evidence>
<dbReference type="GO" id="GO:0000785">
    <property type="term" value="C:chromatin"/>
    <property type="evidence" value="ECO:0007669"/>
    <property type="project" value="TreeGrafter"/>
</dbReference>
<name>A0A8S9LFM1_BRACR</name>
<dbReference type="PROSITE" id="PS51183">
    <property type="entry name" value="JMJN"/>
    <property type="match status" value="1"/>
</dbReference>
<feature type="region of interest" description="Disordered" evidence="1">
    <location>
        <begin position="100"/>
        <end position="145"/>
    </location>
</feature>
<evidence type="ECO:0000313" key="3">
    <source>
        <dbReference type="EMBL" id="KAF2604146.1"/>
    </source>
</evidence>
<sequence>MGKEDTNIGPPNSPRHPEVFARWDPAKARRPDIAEAPVFYPSLEEFEDTVAYIEKIRPSAEPYGICRIVPPLKWSPPFRLREKSIWEGIKFHTRVQNVELLQNRGPVKQKQKKKPKVRKRKRSSSSKRRPSSVPASVSSPEEEEVFGFNSGPDFTLEEFEKYARCFKESYFESKEGNAPSVEETEGEYWRIVEQATDDVEVYYGADLENKVLGSGFERGETSGWNLNNLPRLSGSLLSFERGDISGVLVPWVYVGMCFSTFCWVNKNNNT</sequence>
<accession>A0A8S9LFM1</accession>
<evidence type="ECO:0000259" key="2">
    <source>
        <dbReference type="PROSITE" id="PS51183"/>
    </source>
</evidence>
<dbReference type="SMART" id="SM00545">
    <property type="entry name" value="JmjN"/>
    <property type="match status" value="1"/>
</dbReference>
<organism evidence="3">
    <name type="scientific">Brassica cretica</name>
    <name type="common">Mustard</name>
    <dbReference type="NCBI Taxonomy" id="69181"/>
    <lineage>
        <taxon>Eukaryota</taxon>
        <taxon>Viridiplantae</taxon>
        <taxon>Streptophyta</taxon>
        <taxon>Embryophyta</taxon>
        <taxon>Tracheophyta</taxon>
        <taxon>Spermatophyta</taxon>
        <taxon>Magnoliopsida</taxon>
        <taxon>eudicotyledons</taxon>
        <taxon>Gunneridae</taxon>
        <taxon>Pentapetalae</taxon>
        <taxon>rosids</taxon>
        <taxon>malvids</taxon>
        <taxon>Brassicales</taxon>
        <taxon>Brassicaceae</taxon>
        <taxon>Brassiceae</taxon>
        <taxon>Brassica</taxon>
    </lineage>
</organism>
<dbReference type="EMBL" id="QGKY02000094">
    <property type="protein sequence ID" value="KAF2604146.1"/>
    <property type="molecule type" value="Genomic_DNA"/>
</dbReference>
<feature type="domain" description="JmjN" evidence="2">
    <location>
        <begin position="36"/>
        <end position="77"/>
    </location>
</feature>